<sequence length="42" mass="4929">MFKKVMIVLKTKRKIIKFVESGKSREKIPQNIKADPNPINIF</sequence>
<organism evidence="1">
    <name type="scientific">marine sediment metagenome</name>
    <dbReference type="NCBI Taxonomy" id="412755"/>
    <lineage>
        <taxon>unclassified sequences</taxon>
        <taxon>metagenomes</taxon>
        <taxon>ecological metagenomes</taxon>
    </lineage>
</organism>
<comment type="caution">
    <text evidence="1">The sequence shown here is derived from an EMBL/GenBank/DDBJ whole genome shotgun (WGS) entry which is preliminary data.</text>
</comment>
<protein>
    <submittedName>
        <fullName evidence="1">Uncharacterized protein</fullName>
    </submittedName>
</protein>
<dbReference type="AlphaFoldDB" id="X1RC20"/>
<gene>
    <name evidence="1" type="ORF">S12H4_25888</name>
</gene>
<evidence type="ECO:0000313" key="1">
    <source>
        <dbReference type="EMBL" id="GAI78108.1"/>
    </source>
</evidence>
<dbReference type="EMBL" id="BARW01014632">
    <property type="protein sequence ID" value="GAI78108.1"/>
    <property type="molecule type" value="Genomic_DNA"/>
</dbReference>
<accession>X1RC20</accession>
<reference evidence="1" key="1">
    <citation type="journal article" date="2014" name="Front. Microbiol.">
        <title>High frequency of phylogenetically diverse reductive dehalogenase-homologous genes in deep subseafloor sedimentary metagenomes.</title>
        <authorList>
            <person name="Kawai M."/>
            <person name="Futagami T."/>
            <person name="Toyoda A."/>
            <person name="Takaki Y."/>
            <person name="Nishi S."/>
            <person name="Hori S."/>
            <person name="Arai W."/>
            <person name="Tsubouchi T."/>
            <person name="Morono Y."/>
            <person name="Uchiyama I."/>
            <person name="Ito T."/>
            <person name="Fujiyama A."/>
            <person name="Inagaki F."/>
            <person name="Takami H."/>
        </authorList>
    </citation>
    <scope>NUCLEOTIDE SEQUENCE</scope>
    <source>
        <strain evidence="1">Expedition CK06-06</strain>
    </source>
</reference>
<name>X1RC20_9ZZZZ</name>
<proteinExistence type="predicted"/>